<dbReference type="EC" id="1.1.1.95" evidence="7"/>
<keyword evidence="9" id="KW-1185">Reference proteome</keyword>
<dbReference type="PANTHER" id="PTHR42789">
    <property type="entry name" value="D-ISOMER SPECIFIC 2-HYDROXYACID DEHYDROGENASE FAMILY PROTEIN (AFU_ORTHOLOGUE AFUA_6G10090)"/>
    <property type="match status" value="1"/>
</dbReference>
<name>A0A1C3K5W4_9BURK</name>
<dbReference type="KEGG" id="odi:ODI_R4220"/>
<organism evidence="7 9">
    <name type="scientific">Orrella dioscoreae</name>
    <dbReference type="NCBI Taxonomy" id="1851544"/>
    <lineage>
        <taxon>Bacteria</taxon>
        <taxon>Pseudomonadati</taxon>
        <taxon>Pseudomonadota</taxon>
        <taxon>Betaproteobacteria</taxon>
        <taxon>Burkholderiales</taxon>
        <taxon>Alcaligenaceae</taxon>
        <taxon>Orrella</taxon>
    </lineage>
</organism>
<evidence type="ECO:0000256" key="3">
    <source>
        <dbReference type="ARBA" id="ARBA00023027"/>
    </source>
</evidence>
<feature type="domain" description="D-isomer specific 2-hydroxyacid dehydrogenase catalytic" evidence="5">
    <location>
        <begin position="25"/>
        <end position="288"/>
    </location>
</feature>
<dbReference type="Gene3D" id="3.40.50.720">
    <property type="entry name" value="NAD(P)-binding Rossmann-like Domain"/>
    <property type="match status" value="2"/>
</dbReference>
<dbReference type="InterPro" id="IPR036291">
    <property type="entry name" value="NAD(P)-bd_dom_sf"/>
</dbReference>
<dbReference type="SUPFAM" id="SSF51735">
    <property type="entry name" value="NAD(P)-binding Rossmann-fold domains"/>
    <property type="match status" value="1"/>
</dbReference>
<dbReference type="GO" id="GO:0051287">
    <property type="term" value="F:NAD binding"/>
    <property type="evidence" value="ECO:0007669"/>
    <property type="project" value="InterPro"/>
</dbReference>
<comment type="similarity">
    <text evidence="1 4">Belongs to the D-isomer specific 2-hydroxyacid dehydrogenase family.</text>
</comment>
<dbReference type="InterPro" id="IPR006139">
    <property type="entry name" value="D-isomer_2_OHA_DH_cat_dom"/>
</dbReference>
<dbReference type="SUPFAM" id="SSF52283">
    <property type="entry name" value="Formate/glycerate dehydrogenase catalytic domain-like"/>
    <property type="match status" value="1"/>
</dbReference>
<dbReference type="OrthoDB" id="9805416at2"/>
<dbReference type="Pfam" id="PF00389">
    <property type="entry name" value="2-Hacid_dh"/>
    <property type="match status" value="1"/>
</dbReference>
<dbReference type="Proteomes" id="UP000078558">
    <property type="component" value="Chromosome I"/>
</dbReference>
<evidence type="ECO:0000259" key="6">
    <source>
        <dbReference type="Pfam" id="PF02826"/>
    </source>
</evidence>
<dbReference type="PANTHER" id="PTHR42789:SF1">
    <property type="entry name" value="D-ISOMER SPECIFIC 2-HYDROXYACID DEHYDROGENASE FAMILY PROTEIN (AFU_ORTHOLOGUE AFUA_6G10090)"/>
    <property type="match status" value="1"/>
</dbReference>
<sequence>MKIAVLDDYLNVARGLADWGGLAEAEVVFFDAPLPADDAARAKALAGFDVIVAMRERTPFDAGLLSRLPALRLLVTTGLRNNAIDMAACRAQDVVVSGAPGHPDSVGATAELTWALILALFKNVPAEAANMRAGLWQTAIPASVAGKRLGLVGLGNLGQRVARVGQAFGMDVVAWSPNLTDARAAQAGVQRVDKQALFTSSDVVSLHLVLSERTAGVVDAEALAAMKPSAYLVNTARAGLADHDALVRALTGRLIAGAGLDVYPQEPLAADDPLRRLDNVVLTPHLGYVTPSNFVAFYGNAVAAIAAWRRGEPIHVLNAA</sequence>
<reference evidence="7 9" key="1">
    <citation type="submission" date="2016-06" db="EMBL/GenBank/DDBJ databases">
        <authorList>
            <person name="Kjaerup R.B."/>
            <person name="Dalgaard T.S."/>
            <person name="Juul-Madsen H.R."/>
        </authorList>
    </citation>
    <scope>NUCLEOTIDE SEQUENCE [LARGE SCALE GENOMIC DNA]</scope>
    <source>
        <strain evidence="7">Orrdi1</strain>
    </source>
</reference>
<dbReference type="InterPro" id="IPR050857">
    <property type="entry name" value="D-2-hydroxyacid_DH"/>
</dbReference>
<accession>A0A1C3K5W4</accession>
<evidence type="ECO:0000313" key="8">
    <source>
        <dbReference type="EMBL" id="SOE52478.1"/>
    </source>
</evidence>
<evidence type="ECO:0000313" key="9">
    <source>
        <dbReference type="Proteomes" id="UP000078558"/>
    </source>
</evidence>
<protein>
    <submittedName>
        <fullName evidence="7">D-3-phosphoglycerate dehydrogenase</fullName>
        <ecNumber evidence="7">1.1.1.95</ecNumber>
    </submittedName>
</protein>
<dbReference type="RefSeq" id="WP_067757419.1">
    <property type="nucleotide sequence ID" value="NZ_LT907988.1"/>
</dbReference>
<feature type="domain" description="D-isomer specific 2-hydroxyacid dehydrogenase NAD-binding" evidence="6">
    <location>
        <begin position="115"/>
        <end position="287"/>
    </location>
</feature>
<dbReference type="EMBL" id="FLRC01000044">
    <property type="protein sequence ID" value="SBT26872.1"/>
    <property type="molecule type" value="Genomic_DNA"/>
</dbReference>
<dbReference type="AlphaFoldDB" id="A0A1C3K5W4"/>
<evidence type="ECO:0000256" key="1">
    <source>
        <dbReference type="ARBA" id="ARBA00005854"/>
    </source>
</evidence>
<keyword evidence="2 4" id="KW-0560">Oxidoreductase</keyword>
<gene>
    <name evidence="7" type="ORF">ODI_00997</name>
    <name evidence="8" type="ORF">ODI_R4220</name>
</gene>
<evidence type="ECO:0000259" key="5">
    <source>
        <dbReference type="Pfam" id="PF00389"/>
    </source>
</evidence>
<dbReference type="CDD" id="cd12169">
    <property type="entry name" value="PGDH_like_1"/>
    <property type="match status" value="1"/>
</dbReference>
<evidence type="ECO:0000313" key="7">
    <source>
        <dbReference type="EMBL" id="SBT26872.1"/>
    </source>
</evidence>
<dbReference type="Pfam" id="PF02826">
    <property type="entry name" value="2-Hacid_dh_C"/>
    <property type="match status" value="1"/>
</dbReference>
<dbReference type="FunFam" id="3.40.50.720:FF:000203">
    <property type="entry name" value="D-3-phosphoglycerate dehydrogenase (SerA)"/>
    <property type="match status" value="1"/>
</dbReference>
<reference evidence="8 9" key="2">
    <citation type="submission" date="2017-08" db="EMBL/GenBank/DDBJ databases">
        <authorList>
            <person name="de Groot N.N."/>
        </authorList>
    </citation>
    <scope>NUCLEOTIDE SEQUENCE [LARGE SCALE GENOMIC DNA]</scope>
    <source>
        <strain evidence="8">Orrdi1</strain>
    </source>
</reference>
<dbReference type="GO" id="GO:0004617">
    <property type="term" value="F:phosphoglycerate dehydrogenase activity"/>
    <property type="evidence" value="ECO:0007669"/>
    <property type="project" value="UniProtKB-EC"/>
</dbReference>
<dbReference type="InterPro" id="IPR006140">
    <property type="entry name" value="D-isomer_DH_NAD-bd"/>
</dbReference>
<evidence type="ECO:0000256" key="2">
    <source>
        <dbReference type="ARBA" id="ARBA00023002"/>
    </source>
</evidence>
<dbReference type="EMBL" id="LT907988">
    <property type="protein sequence ID" value="SOE52478.1"/>
    <property type="molecule type" value="Genomic_DNA"/>
</dbReference>
<dbReference type="STRING" id="1851544.ODI_00997"/>
<keyword evidence="3" id="KW-0520">NAD</keyword>
<evidence type="ECO:0000256" key="4">
    <source>
        <dbReference type="RuleBase" id="RU003719"/>
    </source>
</evidence>
<proteinExistence type="inferred from homology"/>